<evidence type="ECO:0000313" key="2">
    <source>
        <dbReference type="EMBL" id="TCK18561.1"/>
    </source>
</evidence>
<comment type="caution">
    <text evidence="2">The sequence shown here is derived from an EMBL/GenBank/DDBJ whole genome shotgun (WGS) entry which is preliminary data.</text>
</comment>
<name>A0A4R1HD24_9GAMM</name>
<protein>
    <submittedName>
        <fullName evidence="2">Uncharacterized protein</fullName>
    </submittedName>
</protein>
<dbReference type="Proteomes" id="UP000295707">
    <property type="component" value="Unassembled WGS sequence"/>
</dbReference>
<keyword evidence="3" id="KW-1185">Reference proteome</keyword>
<feature type="transmembrane region" description="Helical" evidence="1">
    <location>
        <begin position="37"/>
        <end position="62"/>
    </location>
</feature>
<sequence length="71" mass="7787">MLWGAVGFLVGSMALSGYIHLAWIFDWGESRTGSSTAGLIFIFIPIYVLISGGIGYLIGWGIDREKFNNET</sequence>
<keyword evidence="1" id="KW-0472">Membrane</keyword>
<reference evidence="2 3" key="1">
    <citation type="submission" date="2019-03" db="EMBL/GenBank/DDBJ databases">
        <title>Genomic Encyclopedia of Type Strains, Phase IV (KMG-IV): sequencing the most valuable type-strain genomes for metagenomic binning, comparative biology and taxonomic classification.</title>
        <authorList>
            <person name="Goeker M."/>
        </authorList>
    </citation>
    <scope>NUCLEOTIDE SEQUENCE [LARGE SCALE GENOMIC DNA]</scope>
    <source>
        <strain evidence="2 3">DSM 19610</strain>
    </source>
</reference>
<dbReference type="AlphaFoldDB" id="A0A4R1HD24"/>
<keyword evidence="1" id="KW-1133">Transmembrane helix</keyword>
<evidence type="ECO:0000313" key="3">
    <source>
        <dbReference type="Proteomes" id="UP000295707"/>
    </source>
</evidence>
<evidence type="ECO:0000256" key="1">
    <source>
        <dbReference type="SAM" id="Phobius"/>
    </source>
</evidence>
<organism evidence="2 3">
    <name type="scientific">Thiogranum longum</name>
    <dbReference type="NCBI Taxonomy" id="1537524"/>
    <lineage>
        <taxon>Bacteria</taxon>
        <taxon>Pseudomonadati</taxon>
        <taxon>Pseudomonadota</taxon>
        <taxon>Gammaproteobacteria</taxon>
        <taxon>Chromatiales</taxon>
        <taxon>Ectothiorhodospiraceae</taxon>
        <taxon>Thiogranum</taxon>
    </lineage>
</organism>
<gene>
    <name evidence="2" type="ORF">DFR30_1840</name>
</gene>
<feature type="transmembrane region" description="Helical" evidence="1">
    <location>
        <begin position="6"/>
        <end position="25"/>
    </location>
</feature>
<accession>A0A4R1HD24</accession>
<keyword evidence="1" id="KW-0812">Transmembrane</keyword>
<proteinExistence type="predicted"/>
<dbReference type="EMBL" id="SMFX01000001">
    <property type="protein sequence ID" value="TCK18561.1"/>
    <property type="molecule type" value="Genomic_DNA"/>
</dbReference>